<keyword evidence="3" id="KW-1185">Reference proteome</keyword>
<evidence type="ECO:0000313" key="2">
    <source>
        <dbReference type="EMBL" id="KAJ1197810.1"/>
    </source>
</evidence>
<protein>
    <submittedName>
        <fullName evidence="2">Uncharacterized protein</fullName>
    </submittedName>
</protein>
<dbReference type="AlphaFoldDB" id="A0AAV7V8E5"/>
<name>A0AAV7V8E5_PLEWA</name>
<dbReference type="Proteomes" id="UP001066276">
    <property type="component" value="Chromosome 2_1"/>
</dbReference>
<evidence type="ECO:0000313" key="3">
    <source>
        <dbReference type="Proteomes" id="UP001066276"/>
    </source>
</evidence>
<accession>A0AAV7V8E5</accession>
<evidence type="ECO:0000256" key="1">
    <source>
        <dbReference type="SAM" id="MobiDB-lite"/>
    </source>
</evidence>
<feature type="compositionally biased region" description="Polar residues" evidence="1">
    <location>
        <begin position="11"/>
        <end position="20"/>
    </location>
</feature>
<reference evidence="2" key="1">
    <citation type="journal article" date="2022" name="bioRxiv">
        <title>Sequencing and chromosome-scale assembly of the giantPleurodeles waltlgenome.</title>
        <authorList>
            <person name="Brown T."/>
            <person name="Elewa A."/>
            <person name="Iarovenko S."/>
            <person name="Subramanian E."/>
            <person name="Araus A.J."/>
            <person name="Petzold A."/>
            <person name="Susuki M."/>
            <person name="Suzuki K.-i.T."/>
            <person name="Hayashi T."/>
            <person name="Toyoda A."/>
            <person name="Oliveira C."/>
            <person name="Osipova E."/>
            <person name="Leigh N.D."/>
            <person name="Simon A."/>
            <person name="Yun M.H."/>
        </authorList>
    </citation>
    <scope>NUCLEOTIDE SEQUENCE</scope>
    <source>
        <strain evidence="2">20211129_DDA</strain>
        <tissue evidence="2">Liver</tissue>
    </source>
</reference>
<dbReference type="EMBL" id="JANPWB010000003">
    <property type="protein sequence ID" value="KAJ1197810.1"/>
    <property type="molecule type" value="Genomic_DNA"/>
</dbReference>
<organism evidence="2 3">
    <name type="scientific">Pleurodeles waltl</name>
    <name type="common">Iberian ribbed newt</name>
    <dbReference type="NCBI Taxonomy" id="8319"/>
    <lineage>
        <taxon>Eukaryota</taxon>
        <taxon>Metazoa</taxon>
        <taxon>Chordata</taxon>
        <taxon>Craniata</taxon>
        <taxon>Vertebrata</taxon>
        <taxon>Euteleostomi</taxon>
        <taxon>Amphibia</taxon>
        <taxon>Batrachia</taxon>
        <taxon>Caudata</taxon>
        <taxon>Salamandroidea</taxon>
        <taxon>Salamandridae</taxon>
        <taxon>Pleurodelinae</taxon>
        <taxon>Pleurodeles</taxon>
    </lineage>
</organism>
<feature type="region of interest" description="Disordered" evidence="1">
    <location>
        <begin position="1"/>
        <end position="89"/>
    </location>
</feature>
<proteinExistence type="predicted"/>
<gene>
    <name evidence="2" type="ORF">NDU88_001658</name>
</gene>
<comment type="caution">
    <text evidence="2">The sequence shown here is derived from an EMBL/GenBank/DDBJ whole genome shotgun (WGS) entry which is preliminary data.</text>
</comment>
<sequence length="89" mass="9485">MRKGSAKNREQTALSISARQASHRGLKTLGIAGGSSTTGRTERTNLTAAQAEPPGYKETRLHRAIGKGKVPHPAGGQIVLGQDRKRVQE</sequence>